<dbReference type="SMART" id="SM00498">
    <property type="entry name" value="FH2"/>
    <property type="match status" value="1"/>
</dbReference>
<dbReference type="OrthoDB" id="538811at2759"/>
<dbReference type="GO" id="GO:0070552">
    <property type="term" value="C:BRISC complex"/>
    <property type="evidence" value="ECO:0007669"/>
    <property type="project" value="UniProtKB-UniRule"/>
</dbReference>
<proteinExistence type="inferred from homology"/>
<dbReference type="InterPro" id="IPR042201">
    <property type="entry name" value="FH2_Formin_sf"/>
</dbReference>
<dbReference type="InterPro" id="IPR051425">
    <property type="entry name" value="Formin_Homology"/>
</dbReference>
<dbReference type="Pfam" id="PF06113">
    <property type="entry name" value="BRE"/>
    <property type="match status" value="1"/>
</dbReference>
<evidence type="ECO:0000313" key="4">
    <source>
        <dbReference type="RefSeq" id="XP_010775393.1"/>
    </source>
</evidence>
<dbReference type="GO" id="GO:0031593">
    <property type="term" value="F:polyubiquitin modification-dependent protein binding"/>
    <property type="evidence" value="ECO:0007669"/>
    <property type="project" value="UniProtKB-UniRule"/>
</dbReference>
<feature type="domain" description="FH2" evidence="2">
    <location>
        <begin position="1"/>
        <end position="338"/>
    </location>
</feature>
<dbReference type="PANTHER" id="PTHR45725:SF10">
    <property type="entry name" value="FH2 DOMAIN-CONTAINING PROTEIN"/>
    <property type="match status" value="1"/>
</dbReference>
<sequence>MLFEDRSLAIVFGATDIFLKSFPVLPGELKDKLFVINEEDGGLSDGQITSLRRYVPTLDDVEMYKSHKGPVTELHIVDQYMMEMCNIPCLSTQLDLLLTLRELPIGMKDLQPLINQKIRMCTQLNNCRSFVSVLEYLLTVGNYLNENARKEKAKGFRLSSLTKLSQLRGNDRKFTLLHALVEQIMLHEPSLAAFTDDLAEFETVPGASIKGLTAEVDVLKNELQKVIQHEKTFKKRNAGGQHPQFYKDLKMAVEKYKTGLSALTKTRDEMKKLYSVILGSRQDIMLLIALGGSSALHIPAFPSGGCLIDYVPQVCQLLNNKVQYIIQGYHKRREYIAAFLSHFGMGVVEYDAVGFTKLTLLLMWKDFCFLVHVDLPLYFPRDQPTLTFQSVYHFTNSGQLYSQVQKSYPYSPRWDGNEMAKRAKAYFKSFIPQFQEGAFANGKL</sequence>
<dbReference type="GO" id="GO:0010212">
    <property type="term" value="P:response to ionizing radiation"/>
    <property type="evidence" value="ECO:0007669"/>
    <property type="project" value="UniProtKB-UniRule"/>
</dbReference>
<keyword evidence="1" id="KW-0833">Ubl conjugation pathway</keyword>
<evidence type="ECO:0000256" key="1">
    <source>
        <dbReference type="RuleBase" id="RU368019"/>
    </source>
</evidence>
<keyword evidence="1" id="KW-0053">Apoptosis</keyword>
<gene>
    <name evidence="4" type="primary">LOC104950550</name>
</gene>
<keyword evidence="1" id="KW-0131">Cell cycle</keyword>
<dbReference type="GeneID" id="104950550"/>
<comment type="function">
    <text evidence="1">May play a role in homeostasis or cellular differentiation in cells of neural, epithelial and germline origins. May also act as a death receptor-associated anti-apoptotic protein, which inhibits the mitochondrial apoptotic pathway.</text>
</comment>
<dbReference type="PROSITE" id="PS51444">
    <property type="entry name" value="FH2"/>
    <property type="match status" value="1"/>
</dbReference>
<name>A0A6I9NJU5_9TELE</name>
<comment type="subunit">
    <text evidence="1">Component of the ARISC complex. Component of the BRCA1-A complex. Component of the BRISC complex. Binds polyubiquitin.</text>
</comment>
<dbReference type="GO" id="GO:0006302">
    <property type="term" value="P:double-strand break repair"/>
    <property type="evidence" value="ECO:0007669"/>
    <property type="project" value="UniProtKB-UniRule"/>
</dbReference>
<dbReference type="RefSeq" id="XP_010775393.1">
    <property type="nucleotide sequence ID" value="XM_010777091.1"/>
</dbReference>
<dbReference type="GO" id="GO:0051301">
    <property type="term" value="P:cell division"/>
    <property type="evidence" value="ECO:0007669"/>
    <property type="project" value="UniProtKB-UniRule"/>
</dbReference>
<keyword evidence="1" id="KW-0498">Mitosis</keyword>
<dbReference type="GO" id="GO:0045739">
    <property type="term" value="P:positive regulation of DNA repair"/>
    <property type="evidence" value="ECO:0007669"/>
    <property type="project" value="UniProtKB-UniRule"/>
</dbReference>
<keyword evidence="1" id="KW-0963">Cytoplasm</keyword>
<organism evidence="3 4">
    <name type="scientific">Notothenia coriiceps</name>
    <name type="common">black rockcod</name>
    <dbReference type="NCBI Taxonomy" id="8208"/>
    <lineage>
        <taxon>Eukaryota</taxon>
        <taxon>Metazoa</taxon>
        <taxon>Chordata</taxon>
        <taxon>Craniata</taxon>
        <taxon>Vertebrata</taxon>
        <taxon>Euteleostomi</taxon>
        <taxon>Actinopterygii</taxon>
        <taxon>Neopterygii</taxon>
        <taxon>Teleostei</taxon>
        <taxon>Neoteleostei</taxon>
        <taxon>Acanthomorphata</taxon>
        <taxon>Eupercaria</taxon>
        <taxon>Perciformes</taxon>
        <taxon>Notothenioidei</taxon>
        <taxon>Nototheniidae</taxon>
        <taxon>Notothenia</taxon>
    </lineage>
</organism>
<keyword evidence="3" id="KW-1185">Reference proteome</keyword>
<evidence type="ECO:0000313" key="3">
    <source>
        <dbReference type="Proteomes" id="UP000504611"/>
    </source>
</evidence>
<dbReference type="GO" id="GO:0005737">
    <property type="term" value="C:cytoplasm"/>
    <property type="evidence" value="ECO:0007669"/>
    <property type="project" value="UniProtKB-SubCell"/>
</dbReference>
<keyword evidence="1" id="KW-0234">DNA repair</keyword>
<accession>A0A6I9NJU5</accession>
<dbReference type="SUPFAM" id="SSF101447">
    <property type="entry name" value="Formin homology 2 domain (FH2 domain)"/>
    <property type="match status" value="1"/>
</dbReference>
<keyword evidence="1" id="KW-0132">Cell division</keyword>
<dbReference type="Pfam" id="PF02181">
    <property type="entry name" value="FH2"/>
    <property type="match status" value="1"/>
</dbReference>
<protein>
    <recommendedName>
        <fullName evidence="1">BRISC and BRCA1-A complex member 2</fullName>
    </recommendedName>
</protein>
<dbReference type="Gene3D" id="1.20.58.2220">
    <property type="entry name" value="Formin, FH2 domain"/>
    <property type="match status" value="1"/>
</dbReference>
<dbReference type="Proteomes" id="UP000504611">
    <property type="component" value="Unplaced"/>
</dbReference>
<dbReference type="AlphaFoldDB" id="A0A6I9NJU5"/>
<comment type="domain">
    <text evidence="1">Contains 2 ubiquitin-conjugating enzyme family-like (UEV-like) regions. These regions lack the critical Cys residues required for ubiquitination but retain the ability to bind ubiquitin.</text>
</comment>
<dbReference type="InterPro" id="IPR015425">
    <property type="entry name" value="FH2_Formin"/>
</dbReference>
<dbReference type="InterPro" id="IPR010358">
    <property type="entry name" value="BRE"/>
</dbReference>
<comment type="subcellular location">
    <subcellularLocation>
        <location evidence="1">Cytoplasm</location>
    </subcellularLocation>
    <subcellularLocation>
        <location evidence="1">Nucleus</location>
    </subcellularLocation>
    <text evidence="1">Localizes at sites of DNA damage at double-strand breaks (DSBs).</text>
</comment>
<dbReference type="GO" id="GO:0007095">
    <property type="term" value="P:mitotic G2 DNA damage checkpoint signaling"/>
    <property type="evidence" value="ECO:0007669"/>
    <property type="project" value="UniProtKB-UniRule"/>
</dbReference>
<dbReference type="GO" id="GO:0006325">
    <property type="term" value="P:chromatin organization"/>
    <property type="evidence" value="ECO:0007669"/>
    <property type="project" value="UniProtKB-UniRule"/>
</dbReference>
<dbReference type="KEGG" id="ncc:104950550"/>
<keyword evidence="1" id="KW-0539">Nucleus</keyword>
<dbReference type="PANTHER" id="PTHR45725">
    <property type="entry name" value="FORMIN HOMOLOGY 2 FAMILY MEMBER"/>
    <property type="match status" value="1"/>
</dbReference>
<dbReference type="GO" id="GO:0006915">
    <property type="term" value="P:apoptotic process"/>
    <property type="evidence" value="ECO:0007669"/>
    <property type="project" value="UniProtKB-UniRule"/>
</dbReference>
<keyword evidence="1" id="KW-0227">DNA damage</keyword>
<dbReference type="GO" id="GO:0070531">
    <property type="term" value="C:BRCA1-A complex"/>
    <property type="evidence" value="ECO:0007669"/>
    <property type="project" value="UniProtKB-UniRule"/>
</dbReference>
<keyword evidence="1" id="KW-0156">Chromatin regulator</keyword>
<comment type="similarity">
    <text evidence="1">Belongs to the BABAM2 family.</text>
</comment>
<evidence type="ECO:0000259" key="2">
    <source>
        <dbReference type="PROSITE" id="PS51444"/>
    </source>
</evidence>
<reference evidence="4" key="1">
    <citation type="submission" date="2025-08" db="UniProtKB">
        <authorList>
            <consortium name="RefSeq"/>
        </authorList>
    </citation>
    <scope>IDENTIFICATION</scope>
    <source>
        <tissue evidence="4">Muscle</tissue>
    </source>
</reference>